<dbReference type="GO" id="GO:0008270">
    <property type="term" value="F:zinc ion binding"/>
    <property type="evidence" value="ECO:0007669"/>
    <property type="project" value="UniProtKB-KW"/>
</dbReference>
<dbReference type="EMBL" id="JASPKY010000359">
    <property type="protein sequence ID" value="KAK9704003.1"/>
    <property type="molecule type" value="Genomic_DNA"/>
</dbReference>
<proteinExistence type="predicted"/>
<reference evidence="7 8" key="1">
    <citation type="journal article" date="2024" name="BMC Genomics">
        <title>De novo assembly and annotation of Popillia japonica's genome with initial clues to its potential as an invasive pest.</title>
        <authorList>
            <person name="Cucini C."/>
            <person name="Boschi S."/>
            <person name="Funari R."/>
            <person name="Cardaioli E."/>
            <person name="Iannotti N."/>
            <person name="Marturano G."/>
            <person name="Paoli F."/>
            <person name="Bruttini M."/>
            <person name="Carapelli A."/>
            <person name="Frati F."/>
            <person name="Nardi F."/>
        </authorList>
    </citation>
    <scope>NUCLEOTIDE SEQUENCE [LARGE SCALE GENOMIC DNA]</scope>
    <source>
        <strain evidence="7">DMR45628</strain>
    </source>
</reference>
<evidence type="ECO:0000256" key="3">
    <source>
        <dbReference type="ARBA" id="ARBA00022833"/>
    </source>
</evidence>
<evidence type="ECO:0000313" key="7">
    <source>
        <dbReference type="EMBL" id="KAK9704003.1"/>
    </source>
</evidence>
<feature type="domain" description="THAP-type" evidence="6">
    <location>
        <begin position="7"/>
        <end position="69"/>
    </location>
</feature>
<feature type="coiled-coil region" evidence="5">
    <location>
        <begin position="103"/>
        <end position="130"/>
    </location>
</feature>
<keyword evidence="3" id="KW-0862">Zinc</keyword>
<dbReference type="Pfam" id="PF05485">
    <property type="entry name" value="THAP"/>
    <property type="match status" value="1"/>
</dbReference>
<dbReference type="Proteomes" id="UP001458880">
    <property type="component" value="Unassembled WGS sequence"/>
</dbReference>
<evidence type="ECO:0000256" key="1">
    <source>
        <dbReference type="ARBA" id="ARBA00022723"/>
    </source>
</evidence>
<accession>A0AAW1JJJ1</accession>
<evidence type="ECO:0000256" key="2">
    <source>
        <dbReference type="ARBA" id="ARBA00022771"/>
    </source>
</evidence>
<name>A0AAW1JJJ1_POPJA</name>
<evidence type="ECO:0000313" key="8">
    <source>
        <dbReference type="Proteomes" id="UP001458880"/>
    </source>
</evidence>
<dbReference type="AlphaFoldDB" id="A0AAW1JJJ1"/>
<evidence type="ECO:0000259" key="6">
    <source>
        <dbReference type="Pfam" id="PF05485"/>
    </source>
</evidence>
<protein>
    <submittedName>
        <fullName evidence="7">THAP domain</fullName>
    </submittedName>
</protein>
<evidence type="ECO:0000256" key="4">
    <source>
        <dbReference type="ARBA" id="ARBA00023125"/>
    </source>
</evidence>
<keyword evidence="8" id="KW-1185">Reference proteome</keyword>
<keyword evidence="1" id="KW-0479">Metal-binding</keyword>
<keyword evidence="4" id="KW-0238">DNA-binding</keyword>
<evidence type="ECO:0000256" key="5">
    <source>
        <dbReference type="SAM" id="Coils"/>
    </source>
</evidence>
<dbReference type="GO" id="GO:0003677">
    <property type="term" value="F:DNA binding"/>
    <property type="evidence" value="ECO:0007669"/>
    <property type="project" value="UniProtKB-KW"/>
</dbReference>
<organism evidence="7 8">
    <name type="scientific">Popillia japonica</name>
    <name type="common">Japanese beetle</name>
    <dbReference type="NCBI Taxonomy" id="7064"/>
    <lineage>
        <taxon>Eukaryota</taxon>
        <taxon>Metazoa</taxon>
        <taxon>Ecdysozoa</taxon>
        <taxon>Arthropoda</taxon>
        <taxon>Hexapoda</taxon>
        <taxon>Insecta</taxon>
        <taxon>Pterygota</taxon>
        <taxon>Neoptera</taxon>
        <taxon>Endopterygota</taxon>
        <taxon>Coleoptera</taxon>
        <taxon>Polyphaga</taxon>
        <taxon>Scarabaeiformia</taxon>
        <taxon>Scarabaeidae</taxon>
        <taxon>Rutelinae</taxon>
        <taxon>Popillia</taxon>
    </lineage>
</organism>
<gene>
    <name evidence="7" type="ORF">QE152_g28558</name>
</gene>
<comment type="caution">
    <text evidence="7">The sequence shown here is derived from an EMBL/GenBank/DDBJ whole genome shotgun (WGS) entry which is preliminary data.</text>
</comment>
<dbReference type="InterPro" id="IPR006612">
    <property type="entry name" value="THAP_Znf"/>
</dbReference>
<dbReference type="SUPFAM" id="SSF57716">
    <property type="entry name" value="Glucocorticoid receptor-like (DNA-binding domain)"/>
    <property type="match status" value="1"/>
</dbReference>
<keyword evidence="5" id="KW-0175">Coiled coil</keyword>
<sequence>MCNVCICFPKHAPLCNRWLQACENENVNITHARICSIHFTDDSYLAGYTLRRKYGYSCNRSGYLKLDAVAREHLPLQGNLPSTSGGSSALLPAESSTDWKLEYEKLKSRNKSLLEKFGELDAEVKQLRNIVEKFFAPT</sequence>
<keyword evidence="2" id="KW-0863">Zinc-finger</keyword>